<keyword evidence="2" id="KW-0472">Membrane</keyword>
<keyword evidence="5" id="KW-1185">Reference proteome</keyword>
<keyword evidence="2" id="KW-0812">Transmembrane</keyword>
<dbReference type="Pfam" id="PF26571">
    <property type="entry name" value="VldE"/>
    <property type="match status" value="1"/>
</dbReference>
<protein>
    <submittedName>
        <fullName evidence="4">Heavy metal transporter</fullName>
    </submittedName>
</protein>
<evidence type="ECO:0000313" key="4">
    <source>
        <dbReference type="EMBL" id="MCS0605910.1"/>
    </source>
</evidence>
<evidence type="ECO:0000313" key="5">
    <source>
        <dbReference type="Proteomes" id="UP001205612"/>
    </source>
</evidence>
<dbReference type="InterPro" id="IPR058593">
    <property type="entry name" value="ARB_07466-like_C"/>
</dbReference>
<feature type="region of interest" description="Disordered" evidence="1">
    <location>
        <begin position="303"/>
        <end position="333"/>
    </location>
</feature>
<dbReference type="EMBL" id="JANUGP010000040">
    <property type="protein sequence ID" value="MCS0605910.1"/>
    <property type="molecule type" value="Genomic_DNA"/>
</dbReference>
<dbReference type="Proteomes" id="UP001205612">
    <property type="component" value="Unassembled WGS sequence"/>
</dbReference>
<comment type="caution">
    <text evidence="4">The sequence shown here is derived from an EMBL/GenBank/DDBJ whole genome shotgun (WGS) entry which is preliminary data.</text>
</comment>
<reference evidence="4 5" key="1">
    <citation type="submission" date="2022-08" db="EMBL/GenBank/DDBJ databases">
        <authorList>
            <person name="Somphong A."/>
            <person name="Phongsopitanun W."/>
        </authorList>
    </citation>
    <scope>NUCLEOTIDE SEQUENCE [LARGE SCALE GENOMIC DNA]</scope>
    <source>
        <strain evidence="4 5">LP11</strain>
    </source>
</reference>
<feature type="transmembrane region" description="Helical" evidence="2">
    <location>
        <begin position="15"/>
        <end position="34"/>
    </location>
</feature>
<feature type="region of interest" description="Disordered" evidence="1">
    <location>
        <begin position="225"/>
        <end position="244"/>
    </location>
</feature>
<dbReference type="RefSeq" id="WP_258783275.1">
    <property type="nucleotide sequence ID" value="NZ_JANUGP010000040.1"/>
</dbReference>
<sequence>MSEPSPTRPKRRGRLLRYAGALLVLCGVAAYLVVQYVTNGGGERGCRVVSAAGDGTSYEFTPEQAANAATIAAVGTGRGMPQRAVTIALATALQESGLRNIEHGDRDSLGLFQQRPSQGWGSDEQIMDPAYAAGMFYAHLAKVPDYAGLPLTEAAQRVQRSGYPEAYAKHEPDATLLGAALTGRAAATLTCDGRPERTASAVGPDAVRTALVRDFGRDALQQAGAEVGGTPVPSPSPAPSVTATAHGHTVTVPVSGGGKRDASGRDERQRGWQLAQWAVANSSALHIQRVVYAGREWTVGSTSDQWRSVTSDGADGAGGAEGATGPVRIVTGQ</sequence>
<proteinExistence type="predicted"/>
<evidence type="ECO:0000256" key="1">
    <source>
        <dbReference type="SAM" id="MobiDB-lite"/>
    </source>
</evidence>
<keyword evidence="2" id="KW-1133">Transmembrane helix</keyword>
<gene>
    <name evidence="4" type="ORF">NX794_32600</name>
</gene>
<evidence type="ECO:0000256" key="2">
    <source>
        <dbReference type="SAM" id="Phobius"/>
    </source>
</evidence>
<feature type="region of interest" description="Disordered" evidence="1">
    <location>
        <begin position="249"/>
        <end position="268"/>
    </location>
</feature>
<feature type="compositionally biased region" description="Basic and acidic residues" evidence="1">
    <location>
        <begin position="258"/>
        <end position="268"/>
    </location>
</feature>
<name>A0ABT2BCX6_9ACTN</name>
<accession>A0ABT2BCX6</accession>
<evidence type="ECO:0000259" key="3">
    <source>
        <dbReference type="Pfam" id="PF26571"/>
    </source>
</evidence>
<organism evidence="4 5">
    <name type="scientific">Streptomyces pyxinicus</name>
    <dbReference type="NCBI Taxonomy" id="2970331"/>
    <lineage>
        <taxon>Bacteria</taxon>
        <taxon>Bacillati</taxon>
        <taxon>Actinomycetota</taxon>
        <taxon>Actinomycetes</taxon>
        <taxon>Kitasatosporales</taxon>
        <taxon>Streptomycetaceae</taxon>
        <taxon>Streptomyces</taxon>
    </lineage>
</organism>
<feature type="domain" description="ARB-07466-like C-terminal" evidence="3">
    <location>
        <begin position="263"/>
        <end position="314"/>
    </location>
</feature>